<dbReference type="eggNOG" id="KOG0374">
    <property type="taxonomic scope" value="Eukaryota"/>
</dbReference>
<name>D8T2G9_SELML</name>
<dbReference type="PRINTS" id="PR00114">
    <property type="entry name" value="STPHPHTASE"/>
</dbReference>
<gene>
    <name evidence="2" type="ORF">SELMODRAFT_130493</name>
</gene>
<dbReference type="STRING" id="88036.D8T2G9"/>
<evidence type="ECO:0000313" key="2">
    <source>
        <dbReference type="EMBL" id="EFJ09098.1"/>
    </source>
</evidence>
<organism evidence="3">
    <name type="scientific">Selaginella moellendorffii</name>
    <name type="common">Spikemoss</name>
    <dbReference type="NCBI Taxonomy" id="88036"/>
    <lineage>
        <taxon>Eukaryota</taxon>
        <taxon>Viridiplantae</taxon>
        <taxon>Streptophyta</taxon>
        <taxon>Embryophyta</taxon>
        <taxon>Tracheophyta</taxon>
        <taxon>Lycopodiopsida</taxon>
        <taxon>Selaginellales</taxon>
        <taxon>Selaginellaceae</taxon>
        <taxon>Selaginella</taxon>
    </lineage>
</organism>
<dbReference type="GO" id="GO:0004725">
    <property type="term" value="F:protein tyrosine phosphatase activity"/>
    <property type="evidence" value="ECO:0000318"/>
    <property type="project" value="GO_Central"/>
</dbReference>
<dbReference type="InterPro" id="IPR006186">
    <property type="entry name" value="Ser/Thr-sp_prot-phosphatase"/>
</dbReference>
<reference evidence="2 3" key="1">
    <citation type="journal article" date="2011" name="Science">
        <title>The Selaginella genome identifies genetic changes associated with the evolution of vascular plants.</title>
        <authorList>
            <person name="Banks J.A."/>
            <person name="Nishiyama T."/>
            <person name="Hasebe M."/>
            <person name="Bowman J.L."/>
            <person name="Gribskov M."/>
            <person name="dePamphilis C."/>
            <person name="Albert V.A."/>
            <person name="Aono N."/>
            <person name="Aoyama T."/>
            <person name="Ambrose B.A."/>
            <person name="Ashton N.W."/>
            <person name="Axtell M.J."/>
            <person name="Barker E."/>
            <person name="Barker M.S."/>
            <person name="Bennetzen J.L."/>
            <person name="Bonawitz N.D."/>
            <person name="Chapple C."/>
            <person name="Cheng C."/>
            <person name="Correa L.G."/>
            <person name="Dacre M."/>
            <person name="DeBarry J."/>
            <person name="Dreyer I."/>
            <person name="Elias M."/>
            <person name="Engstrom E.M."/>
            <person name="Estelle M."/>
            <person name="Feng L."/>
            <person name="Finet C."/>
            <person name="Floyd S.K."/>
            <person name="Frommer W.B."/>
            <person name="Fujita T."/>
            <person name="Gramzow L."/>
            <person name="Gutensohn M."/>
            <person name="Harholt J."/>
            <person name="Hattori M."/>
            <person name="Heyl A."/>
            <person name="Hirai T."/>
            <person name="Hiwatashi Y."/>
            <person name="Ishikawa M."/>
            <person name="Iwata M."/>
            <person name="Karol K.G."/>
            <person name="Koehler B."/>
            <person name="Kolukisaoglu U."/>
            <person name="Kubo M."/>
            <person name="Kurata T."/>
            <person name="Lalonde S."/>
            <person name="Li K."/>
            <person name="Li Y."/>
            <person name="Litt A."/>
            <person name="Lyons E."/>
            <person name="Manning G."/>
            <person name="Maruyama T."/>
            <person name="Michael T.P."/>
            <person name="Mikami K."/>
            <person name="Miyazaki S."/>
            <person name="Morinaga S."/>
            <person name="Murata T."/>
            <person name="Mueller-Roeber B."/>
            <person name="Nelson D.R."/>
            <person name="Obara M."/>
            <person name="Oguri Y."/>
            <person name="Olmstead R.G."/>
            <person name="Onodera N."/>
            <person name="Petersen B.L."/>
            <person name="Pils B."/>
            <person name="Prigge M."/>
            <person name="Rensing S.A."/>
            <person name="Riano-Pachon D.M."/>
            <person name="Roberts A.W."/>
            <person name="Sato Y."/>
            <person name="Scheller H.V."/>
            <person name="Schulz B."/>
            <person name="Schulz C."/>
            <person name="Shakirov E.V."/>
            <person name="Shibagaki N."/>
            <person name="Shinohara N."/>
            <person name="Shippen D.E."/>
            <person name="Soerensen I."/>
            <person name="Sotooka R."/>
            <person name="Sugimoto N."/>
            <person name="Sugita M."/>
            <person name="Sumikawa N."/>
            <person name="Tanurdzic M."/>
            <person name="Theissen G."/>
            <person name="Ulvskov P."/>
            <person name="Wakazuki S."/>
            <person name="Weng J.K."/>
            <person name="Willats W.W."/>
            <person name="Wipf D."/>
            <person name="Wolf P.G."/>
            <person name="Yang L."/>
            <person name="Zimmer A.D."/>
            <person name="Zhu Q."/>
            <person name="Mitros T."/>
            <person name="Hellsten U."/>
            <person name="Loque D."/>
            <person name="Otillar R."/>
            <person name="Salamov A."/>
            <person name="Schmutz J."/>
            <person name="Shapiro H."/>
            <person name="Lindquist E."/>
            <person name="Lucas S."/>
            <person name="Rokhsar D."/>
            <person name="Grigoriev I.V."/>
        </authorList>
    </citation>
    <scope>NUCLEOTIDE SEQUENCE [LARGE SCALE GENOMIC DNA]</scope>
</reference>
<dbReference type="InterPro" id="IPR004843">
    <property type="entry name" value="Calcineurin-like_PHP"/>
</dbReference>
<dbReference type="Proteomes" id="UP000001514">
    <property type="component" value="Unassembled WGS sequence"/>
</dbReference>
<dbReference type="KEGG" id="smo:SELMODRAFT_130493"/>
<keyword evidence="3" id="KW-1185">Reference proteome</keyword>
<dbReference type="AlphaFoldDB" id="D8T2G9"/>
<feature type="domain" description="Calcineurin-like phosphoesterase" evidence="1">
    <location>
        <begin position="11"/>
        <end position="106"/>
    </location>
</feature>
<evidence type="ECO:0000259" key="1">
    <source>
        <dbReference type="Pfam" id="PF00149"/>
    </source>
</evidence>
<dbReference type="Gramene" id="EFJ09098">
    <property type="protein sequence ID" value="EFJ09098"/>
    <property type="gene ID" value="SELMODRAFT_130493"/>
</dbReference>
<dbReference type="Gene3D" id="3.60.21.10">
    <property type="match status" value="1"/>
</dbReference>
<dbReference type="InParanoid" id="D8T2G9"/>
<dbReference type="OMA" id="FLADMAW"/>
<proteinExistence type="predicted"/>
<dbReference type="PANTHER" id="PTHR47474:SF1">
    <property type="entry name" value="TYROSINE-PROTEIN PHOSPHATASE RLPH2"/>
    <property type="match status" value="1"/>
</dbReference>
<evidence type="ECO:0000313" key="3">
    <source>
        <dbReference type="Proteomes" id="UP000001514"/>
    </source>
</evidence>
<accession>D8T2G9</accession>
<dbReference type="HOGENOM" id="CLU_880984_0_0_1"/>
<dbReference type="EMBL" id="GL377666">
    <property type="protein sequence ID" value="EFJ09098.1"/>
    <property type="molecule type" value="Genomic_DNA"/>
</dbReference>
<dbReference type="Pfam" id="PF00149">
    <property type="entry name" value="Metallophos"/>
    <property type="match status" value="1"/>
</dbReference>
<dbReference type="InterPro" id="IPR029052">
    <property type="entry name" value="Metallo-depent_PP-like"/>
</dbReference>
<sequence length="321" mass="35242">MAATTVARRPTVCIGDVHGHLIRLRALWRNLEAGLGALFASATVIFLGDYCDRGPDTAGVLDFLVALPASYPSQKHVFLCGNHDFGMSAFLGLLPAVPGFPFSRTWEGTKGAEEKQEAEGWWSGRGFEDMHLQGRRWGGRVKAKFNVKKNMEYRGSIFDSEPTFSSYGVEHGDREGLLGAVPEDHKAFLRKLVWIYEQDGSESCGKLVAVHAGLEAARPLEEQLRVLREKDVRLSRHENMLGRSNVWNAPEARSILSLSGHHGSLHMESHRLIIDESGGQDNMPLAAVVLPGRQIVRDTDSIGHVLDGLAQSPLSLQASAD</sequence>
<dbReference type="GO" id="GO:0005829">
    <property type="term" value="C:cytosol"/>
    <property type="evidence" value="ECO:0000318"/>
    <property type="project" value="GO_Central"/>
</dbReference>
<dbReference type="SUPFAM" id="SSF56300">
    <property type="entry name" value="Metallo-dependent phosphatases"/>
    <property type="match status" value="1"/>
</dbReference>
<dbReference type="PANTHER" id="PTHR47474">
    <property type="entry name" value="TYROSINE-PROTEIN PHOSPHATASE RLPH2"/>
    <property type="match status" value="1"/>
</dbReference>
<protein>
    <recommendedName>
        <fullName evidence="1">Calcineurin-like phosphoesterase domain-containing protein</fullName>
    </recommendedName>
</protein>
<dbReference type="FunCoup" id="D8T2G9">
    <property type="interactions" value="252"/>
</dbReference>